<name>A0A8H3XS18_9EURO</name>
<dbReference type="Gene3D" id="3.90.1150.10">
    <property type="entry name" value="Aspartate Aminotransferase, domain 1"/>
    <property type="match status" value="1"/>
</dbReference>
<evidence type="ECO:0000313" key="8">
    <source>
        <dbReference type="Proteomes" id="UP000465221"/>
    </source>
</evidence>
<accession>A0A8H3XS18</accession>
<organism evidence="7 8">
    <name type="scientific">Aspergillus udagawae</name>
    <dbReference type="NCBI Taxonomy" id="91492"/>
    <lineage>
        <taxon>Eukaryota</taxon>
        <taxon>Fungi</taxon>
        <taxon>Dikarya</taxon>
        <taxon>Ascomycota</taxon>
        <taxon>Pezizomycotina</taxon>
        <taxon>Eurotiomycetes</taxon>
        <taxon>Eurotiomycetidae</taxon>
        <taxon>Eurotiales</taxon>
        <taxon>Aspergillaceae</taxon>
        <taxon>Aspergillus</taxon>
        <taxon>Aspergillus subgen. Fumigati</taxon>
    </lineage>
</organism>
<reference evidence="7 8" key="1">
    <citation type="submission" date="2020-01" db="EMBL/GenBank/DDBJ databases">
        <title>Draft genome sequence of Aspergillus udagawae IFM 46972.</title>
        <authorList>
            <person name="Takahashi H."/>
            <person name="Yaguchi T."/>
        </authorList>
    </citation>
    <scope>NUCLEOTIDE SEQUENCE [LARGE SCALE GENOMIC DNA]</scope>
    <source>
        <strain evidence="7 8">IFM 46972</strain>
    </source>
</reference>
<comment type="similarity">
    <text evidence="2">Belongs to the class-I pyridoxal-phosphate-dependent aminotransferase family.</text>
</comment>
<dbReference type="GO" id="GO:0030170">
    <property type="term" value="F:pyridoxal phosphate binding"/>
    <property type="evidence" value="ECO:0007669"/>
    <property type="project" value="InterPro"/>
</dbReference>
<keyword evidence="5" id="KW-0663">Pyridoxal phosphate</keyword>
<proteinExistence type="inferred from homology"/>
<keyword evidence="4" id="KW-0808">Transferase</keyword>
<dbReference type="Proteomes" id="UP000465221">
    <property type="component" value="Unassembled WGS sequence"/>
</dbReference>
<feature type="domain" description="Aminotransferase class I/classII large" evidence="6">
    <location>
        <begin position="46"/>
        <end position="412"/>
    </location>
</feature>
<dbReference type="PANTHER" id="PTHR43795:SF32">
    <property type="entry name" value="AMINOTRANSFERASE GLII-RELATED"/>
    <property type="match status" value="1"/>
</dbReference>
<dbReference type="Pfam" id="PF00155">
    <property type="entry name" value="Aminotran_1_2"/>
    <property type="match status" value="1"/>
</dbReference>
<evidence type="ECO:0000259" key="6">
    <source>
        <dbReference type="Pfam" id="PF00155"/>
    </source>
</evidence>
<evidence type="ECO:0000256" key="1">
    <source>
        <dbReference type="ARBA" id="ARBA00001933"/>
    </source>
</evidence>
<dbReference type="Gene3D" id="3.40.640.10">
    <property type="entry name" value="Type I PLP-dependent aspartate aminotransferase-like (Major domain)"/>
    <property type="match status" value="1"/>
</dbReference>
<comment type="caution">
    <text evidence="7">The sequence shown here is derived from an EMBL/GenBank/DDBJ whole genome shotgun (WGS) entry which is preliminary data.</text>
</comment>
<dbReference type="InterPro" id="IPR015421">
    <property type="entry name" value="PyrdxlP-dep_Trfase_major"/>
</dbReference>
<dbReference type="PANTHER" id="PTHR43795">
    <property type="entry name" value="BIFUNCTIONAL ASPARTATE AMINOTRANSFERASE AND GLUTAMATE/ASPARTATE-PREPHENATE AMINOTRANSFERASE-RELATED"/>
    <property type="match status" value="1"/>
</dbReference>
<gene>
    <name evidence="7" type="ORF">IFM46972_11361</name>
</gene>
<evidence type="ECO:0000256" key="5">
    <source>
        <dbReference type="ARBA" id="ARBA00022898"/>
    </source>
</evidence>
<sequence>MLSGRMKRSLSWLSDHASAEPNHPKDVLEMDIAENWLVRSEVLPIIKDAVSLNLKQHDLSYSQELGGPPGLLHVSASFFNRFFSPQVPVSPEHIVTSTGCASILETLIFSICDTGDGLLLETPMWDGFAVTSTLRNSVRIFPVKYSRRPTNAAELIQHYSEAMKNATCPIRGLIVCNPHNPLGQIYPTVWLEALLQFCETHNIHFISDEIYALSNFGAIRCSQDVSNPDVVIGLETKFTSVLAIDLKRLEVDAARVHIAYSISKDLGSSGVRLGYLVTQSNPGLRRALAVLNRFKVSNIASTAVASLFSNLQTLENVLDCSKSRLRIAAEMVESFLSFHQIAFYSPVAGCFIWARAGGKLATKETDAELFEKFAAAGVAVAAGSKFNSGEPGWFRLTFALPRKNLIEGLRRIEIAMEAKPHWIPDKTYCKATGIWHKSEPGCALC</sequence>
<evidence type="ECO:0000256" key="3">
    <source>
        <dbReference type="ARBA" id="ARBA00022576"/>
    </source>
</evidence>
<dbReference type="SUPFAM" id="SSF53383">
    <property type="entry name" value="PLP-dependent transferases"/>
    <property type="match status" value="1"/>
</dbReference>
<evidence type="ECO:0000256" key="4">
    <source>
        <dbReference type="ARBA" id="ARBA00022679"/>
    </source>
</evidence>
<dbReference type="InterPro" id="IPR015424">
    <property type="entry name" value="PyrdxlP-dep_Trfase"/>
</dbReference>
<dbReference type="PRINTS" id="PR00753">
    <property type="entry name" value="ACCSYNTHASE"/>
</dbReference>
<protein>
    <submittedName>
        <fullName evidence="7">Isoform 2 of probable inactive 1-aminocyclopropane-1-carboxylate synthase-like protein 2</fullName>
    </submittedName>
</protein>
<dbReference type="InterPro" id="IPR050478">
    <property type="entry name" value="Ethylene_sulfur-biosynth"/>
</dbReference>
<dbReference type="AlphaFoldDB" id="A0A8H3XS18"/>
<evidence type="ECO:0000256" key="2">
    <source>
        <dbReference type="ARBA" id="ARBA00007441"/>
    </source>
</evidence>
<dbReference type="GO" id="GO:0008483">
    <property type="term" value="F:transaminase activity"/>
    <property type="evidence" value="ECO:0007669"/>
    <property type="project" value="UniProtKB-KW"/>
</dbReference>
<keyword evidence="3" id="KW-0032">Aminotransferase</keyword>
<dbReference type="InterPro" id="IPR015422">
    <property type="entry name" value="PyrdxlP-dep_Trfase_small"/>
</dbReference>
<dbReference type="CDD" id="cd00609">
    <property type="entry name" value="AAT_like"/>
    <property type="match status" value="1"/>
</dbReference>
<dbReference type="InterPro" id="IPR004839">
    <property type="entry name" value="Aminotransferase_I/II_large"/>
</dbReference>
<evidence type="ECO:0000313" key="7">
    <source>
        <dbReference type="EMBL" id="GFF59354.1"/>
    </source>
</evidence>
<comment type="cofactor">
    <cofactor evidence="1">
        <name>pyridoxal 5'-phosphate</name>
        <dbReference type="ChEBI" id="CHEBI:597326"/>
    </cofactor>
</comment>
<dbReference type="EMBL" id="BLKC01000213">
    <property type="protein sequence ID" value="GFF59354.1"/>
    <property type="molecule type" value="Genomic_DNA"/>
</dbReference>
<dbReference type="GO" id="GO:0006520">
    <property type="term" value="P:amino acid metabolic process"/>
    <property type="evidence" value="ECO:0007669"/>
    <property type="project" value="TreeGrafter"/>
</dbReference>